<organism evidence="4 5">
    <name type="scientific">Angomonas deanei</name>
    <dbReference type="NCBI Taxonomy" id="59799"/>
    <lineage>
        <taxon>Eukaryota</taxon>
        <taxon>Discoba</taxon>
        <taxon>Euglenozoa</taxon>
        <taxon>Kinetoplastea</taxon>
        <taxon>Metakinetoplastina</taxon>
        <taxon>Trypanosomatida</taxon>
        <taxon>Trypanosomatidae</taxon>
        <taxon>Strigomonadinae</taxon>
        <taxon>Angomonas</taxon>
    </lineage>
</organism>
<evidence type="ECO:0000313" key="5">
    <source>
        <dbReference type="Proteomes" id="UP000515908"/>
    </source>
</evidence>
<evidence type="ECO:0000313" key="4">
    <source>
        <dbReference type="EMBL" id="CAD2221742.1"/>
    </source>
</evidence>
<feature type="signal peptide" evidence="2">
    <location>
        <begin position="1"/>
        <end position="16"/>
    </location>
</feature>
<dbReference type="InterPro" id="IPR013083">
    <property type="entry name" value="Znf_RING/FYVE/PHD"/>
</dbReference>
<keyword evidence="2" id="KW-0732">Signal</keyword>
<dbReference type="SUPFAM" id="SSF57850">
    <property type="entry name" value="RING/U-box"/>
    <property type="match status" value="1"/>
</dbReference>
<dbReference type="VEuPathDB" id="TriTrypDB:ADEAN_000927700"/>
<proteinExistence type="predicted"/>
<dbReference type="PROSITE" id="PS50089">
    <property type="entry name" value="ZF_RING_2"/>
    <property type="match status" value="1"/>
</dbReference>
<sequence>MVCVTVLSLILGGGACFVAGACVGRVVSGWLWNGWCWIRRWWSGREPVANGLVPSCNAPDGSPRSASTGEPVANGYVLTADAVERHRGVPPVNAGASDAADPAVCCVCSEEPEAFYMFQTCGHVCICEGCMVRMGTKAKSPIGQPLQLDCPMCRERSTLRRVYFQREAQG</sequence>
<keyword evidence="1" id="KW-0862">Zinc</keyword>
<dbReference type="InterPro" id="IPR001841">
    <property type="entry name" value="Znf_RING"/>
</dbReference>
<name>A0A7G2CU30_9TRYP</name>
<protein>
    <recommendedName>
        <fullName evidence="3">RING-type domain-containing protein</fullName>
    </recommendedName>
</protein>
<reference evidence="4 5" key="1">
    <citation type="submission" date="2020-08" db="EMBL/GenBank/DDBJ databases">
        <authorList>
            <person name="Newling K."/>
            <person name="Davey J."/>
            <person name="Forrester S."/>
        </authorList>
    </citation>
    <scope>NUCLEOTIDE SEQUENCE [LARGE SCALE GENOMIC DNA]</scope>
    <source>
        <strain evidence="5">Crithidia deanei Carvalho (ATCC PRA-265)</strain>
    </source>
</reference>
<evidence type="ECO:0000256" key="2">
    <source>
        <dbReference type="SAM" id="SignalP"/>
    </source>
</evidence>
<evidence type="ECO:0000259" key="3">
    <source>
        <dbReference type="PROSITE" id="PS50089"/>
    </source>
</evidence>
<dbReference type="AlphaFoldDB" id="A0A7G2CU30"/>
<dbReference type="Gene3D" id="3.30.40.10">
    <property type="entry name" value="Zinc/RING finger domain, C3HC4 (zinc finger)"/>
    <property type="match status" value="1"/>
</dbReference>
<dbReference type="Proteomes" id="UP000515908">
    <property type="component" value="Chromosome 22"/>
</dbReference>
<keyword evidence="1" id="KW-0479">Metal-binding</keyword>
<dbReference type="EMBL" id="LR877166">
    <property type="protein sequence ID" value="CAD2221742.1"/>
    <property type="molecule type" value="Genomic_DNA"/>
</dbReference>
<keyword evidence="5" id="KW-1185">Reference proteome</keyword>
<evidence type="ECO:0000256" key="1">
    <source>
        <dbReference type="PROSITE-ProRule" id="PRU00175"/>
    </source>
</evidence>
<feature type="domain" description="RING-type" evidence="3">
    <location>
        <begin position="105"/>
        <end position="154"/>
    </location>
</feature>
<dbReference type="GO" id="GO:0008270">
    <property type="term" value="F:zinc ion binding"/>
    <property type="evidence" value="ECO:0007669"/>
    <property type="project" value="UniProtKB-KW"/>
</dbReference>
<accession>A0A7G2CU30</accession>
<feature type="chain" id="PRO_5028907717" description="RING-type domain-containing protein" evidence="2">
    <location>
        <begin position="17"/>
        <end position="170"/>
    </location>
</feature>
<gene>
    <name evidence="4" type="ORF">ADEAN_000927700</name>
</gene>
<keyword evidence="1" id="KW-0863">Zinc-finger</keyword>